<dbReference type="GO" id="GO:0000156">
    <property type="term" value="F:phosphorelay response regulator activity"/>
    <property type="evidence" value="ECO:0007669"/>
    <property type="project" value="TreeGrafter"/>
</dbReference>
<keyword evidence="2" id="KW-0805">Transcription regulation</keyword>
<dbReference type="GO" id="GO:0005829">
    <property type="term" value="C:cytosol"/>
    <property type="evidence" value="ECO:0007669"/>
    <property type="project" value="TreeGrafter"/>
</dbReference>
<gene>
    <name evidence="10" type="ORF">INP51_06985</name>
</gene>
<dbReference type="RefSeq" id="WP_193736983.1">
    <property type="nucleotide sequence ID" value="NZ_CP063304.1"/>
</dbReference>
<dbReference type="SUPFAM" id="SSF52172">
    <property type="entry name" value="CheY-like"/>
    <property type="match status" value="1"/>
</dbReference>
<evidence type="ECO:0000259" key="9">
    <source>
        <dbReference type="PROSITE" id="PS51755"/>
    </source>
</evidence>
<name>A0A7M2RK74_9FIRM</name>
<protein>
    <recommendedName>
        <fullName evidence="1">Stage 0 sporulation protein A homolog</fullName>
    </recommendedName>
</protein>
<feature type="domain" description="OmpR/PhoB-type" evidence="9">
    <location>
        <begin position="126"/>
        <end position="222"/>
    </location>
</feature>
<evidence type="ECO:0000256" key="4">
    <source>
        <dbReference type="ARBA" id="ARBA00023163"/>
    </source>
</evidence>
<dbReference type="Gene3D" id="3.40.50.2300">
    <property type="match status" value="1"/>
</dbReference>
<dbReference type="KEGG" id="bliq:INP51_06985"/>
<evidence type="ECO:0000256" key="6">
    <source>
        <dbReference type="PROSITE-ProRule" id="PRU00169"/>
    </source>
</evidence>
<dbReference type="Pfam" id="PF00072">
    <property type="entry name" value="Response_reg"/>
    <property type="match status" value="1"/>
</dbReference>
<dbReference type="Pfam" id="PF00486">
    <property type="entry name" value="Trans_reg_C"/>
    <property type="match status" value="1"/>
</dbReference>
<dbReference type="Proteomes" id="UP000593601">
    <property type="component" value="Chromosome"/>
</dbReference>
<dbReference type="GO" id="GO:0000976">
    <property type="term" value="F:transcription cis-regulatory region binding"/>
    <property type="evidence" value="ECO:0007669"/>
    <property type="project" value="TreeGrafter"/>
</dbReference>
<accession>A0A7M2RK74</accession>
<evidence type="ECO:0000313" key="11">
    <source>
        <dbReference type="Proteomes" id="UP000593601"/>
    </source>
</evidence>
<dbReference type="Gene3D" id="6.10.250.690">
    <property type="match status" value="1"/>
</dbReference>
<evidence type="ECO:0000313" key="10">
    <source>
        <dbReference type="EMBL" id="QOV20669.1"/>
    </source>
</evidence>
<dbReference type="SUPFAM" id="SSF46894">
    <property type="entry name" value="C-terminal effector domain of the bipartite response regulators"/>
    <property type="match status" value="1"/>
</dbReference>
<feature type="modified residue" description="4-aspartylphosphate" evidence="6">
    <location>
        <position position="51"/>
    </location>
</feature>
<evidence type="ECO:0000256" key="2">
    <source>
        <dbReference type="ARBA" id="ARBA00023015"/>
    </source>
</evidence>
<dbReference type="PROSITE" id="PS51755">
    <property type="entry name" value="OMPR_PHOB"/>
    <property type="match status" value="1"/>
</dbReference>
<proteinExistence type="predicted"/>
<evidence type="ECO:0000259" key="8">
    <source>
        <dbReference type="PROSITE" id="PS50110"/>
    </source>
</evidence>
<dbReference type="GO" id="GO:0032993">
    <property type="term" value="C:protein-DNA complex"/>
    <property type="evidence" value="ECO:0007669"/>
    <property type="project" value="TreeGrafter"/>
</dbReference>
<reference evidence="10 11" key="1">
    <citation type="submission" date="2020-10" db="EMBL/GenBank/DDBJ databases">
        <title>Blautia liquoris sp.nov., isolated from the mud in a fermentation cellar used for the production of Chinese strong-flavoured liquor.</title>
        <authorList>
            <person name="Lu L."/>
        </authorList>
    </citation>
    <scope>NUCLEOTIDE SEQUENCE [LARGE SCALE GENOMIC DNA]</scope>
    <source>
        <strain evidence="10 11">LZLJ-3</strain>
    </source>
</reference>
<evidence type="ECO:0000256" key="1">
    <source>
        <dbReference type="ARBA" id="ARBA00018672"/>
    </source>
</evidence>
<keyword evidence="4" id="KW-0804">Transcription</keyword>
<dbReference type="InterPro" id="IPR036388">
    <property type="entry name" value="WH-like_DNA-bd_sf"/>
</dbReference>
<dbReference type="AlphaFoldDB" id="A0A7M2RK74"/>
<dbReference type="CDD" id="cd00383">
    <property type="entry name" value="trans_reg_C"/>
    <property type="match status" value="1"/>
</dbReference>
<dbReference type="SMART" id="SM00862">
    <property type="entry name" value="Trans_reg_C"/>
    <property type="match status" value="1"/>
</dbReference>
<dbReference type="Gene3D" id="1.10.10.10">
    <property type="entry name" value="Winged helix-like DNA-binding domain superfamily/Winged helix DNA-binding domain"/>
    <property type="match status" value="1"/>
</dbReference>
<evidence type="ECO:0000256" key="3">
    <source>
        <dbReference type="ARBA" id="ARBA00023125"/>
    </source>
</evidence>
<dbReference type="InterPro" id="IPR001789">
    <property type="entry name" value="Sig_transdc_resp-reg_receiver"/>
</dbReference>
<evidence type="ECO:0000256" key="5">
    <source>
        <dbReference type="ARBA" id="ARBA00024867"/>
    </source>
</evidence>
<dbReference type="PANTHER" id="PTHR48111">
    <property type="entry name" value="REGULATOR OF RPOS"/>
    <property type="match status" value="1"/>
</dbReference>
<keyword evidence="11" id="KW-1185">Reference proteome</keyword>
<dbReference type="PROSITE" id="PS50110">
    <property type="entry name" value="RESPONSE_REGULATORY"/>
    <property type="match status" value="1"/>
</dbReference>
<organism evidence="10 11">
    <name type="scientific">Blautia liquoris</name>
    <dbReference type="NCBI Taxonomy" id="2779518"/>
    <lineage>
        <taxon>Bacteria</taxon>
        <taxon>Bacillati</taxon>
        <taxon>Bacillota</taxon>
        <taxon>Clostridia</taxon>
        <taxon>Lachnospirales</taxon>
        <taxon>Lachnospiraceae</taxon>
        <taxon>Blautia</taxon>
    </lineage>
</organism>
<dbReference type="InterPro" id="IPR016032">
    <property type="entry name" value="Sig_transdc_resp-reg_C-effctor"/>
</dbReference>
<dbReference type="InterPro" id="IPR001867">
    <property type="entry name" value="OmpR/PhoB-type_DNA-bd"/>
</dbReference>
<dbReference type="EMBL" id="CP063304">
    <property type="protein sequence ID" value="QOV20669.1"/>
    <property type="molecule type" value="Genomic_DNA"/>
</dbReference>
<dbReference type="PANTHER" id="PTHR48111:SF43">
    <property type="entry name" value="STAGE 0 SPORULATION PROTEIN A HOMOLOG"/>
    <property type="match status" value="1"/>
</dbReference>
<sequence>MHILIVEDEPIIRKELRILLENALYQVTVLEEFDSVAEQVMLQMPDLVLLDLNLPDAAGFDICTEIRKQSEVPVIFLTGRTDSMDELTGMLKGGDDYITKPYQASILLARIAAVLKRTRTSDTKESTVLTCHGVQLDLARTCLKFGEKCVDLSKNELKILHYLFRHEGEVISRLDLIEYLWDNQVFIDDNTLSVNVTRIREKLKSIGVTGLIETKRGMGYRV</sequence>
<dbReference type="InterPro" id="IPR039420">
    <property type="entry name" value="WalR-like"/>
</dbReference>
<keyword evidence="3 7" id="KW-0238">DNA-binding</keyword>
<feature type="DNA-binding region" description="OmpR/PhoB-type" evidence="7">
    <location>
        <begin position="126"/>
        <end position="222"/>
    </location>
</feature>
<dbReference type="InterPro" id="IPR011006">
    <property type="entry name" value="CheY-like_superfamily"/>
</dbReference>
<dbReference type="GO" id="GO:0006355">
    <property type="term" value="P:regulation of DNA-templated transcription"/>
    <property type="evidence" value="ECO:0007669"/>
    <property type="project" value="InterPro"/>
</dbReference>
<feature type="domain" description="Response regulatory" evidence="8">
    <location>
        <begin position="2"/>
        <end position="115"/>
    </location>
</feature>
<keyword evidence="6" id="KW-0597">Phosphoprotein</keyword>
<comment type="function">
    <text evidence="5">May play the central regulatory role in sporulation. It may be an element of the effector pathway responsible for the activation of sporulation genes in response to nutritional stress. Spo0A may act in concert with spo0H (a sigma factor) to control the expression of some genes that are critical to the sporulation process.</text>
</comment>
<dbReference type="SMART" id="SM00448">
    <property type="entry name" value="REC"/>
    <property type="match status" value="1"/>
</dbReference>
<evidence type="ECO:0000256" key="7">
    <source>
        <dbReference type="PROSITE-ProRule" id="PRU01091"/>
    </source>
</evidence>